<evidence type="ECO:0000313" key="2">
    <source>
        <dbReference type="Proteomes" id="UP000828390"/>
    </source>
</evidence>
<dbReference type="AlphaFoldDB" id="A0A9D4N1S8"/>
<keyword evidence="2" id="KW-1185">Reference proteome</keyword>
<reference evidence="1" key="1">
    <citation type="journal article" date="2019" name="bioRxiv">
        <title>The Genome of the Zebra Mussel, Dreissena polymorpha: A Resource for Invasive Species Research.</title>
        <authorList>
            <person name="McCartney M.A."/>
            <person name="Auch B."/>
            <person name="Kono T."/>
            <person name="Mallez S."/>
            <person name="Zhang Y."/>
            <person name="Obille A."/>
            <person name="Becker A."/>
            <person name="Abrahante J.E."/>
            <person name="Garbe J."/>
            <person name="Badalamenti J.P."/>
            <person name="Herman A."/>
            <person name="Mangelson H."/>
            <person name="Liachko I."/>
            <person name="Sullivan S."/>
            <person name="Sone E.D."/>
            <person name="Koren S."/>
            <person name="Silverstein K.A.T."/>
            <person name="Beckman K.B."/>
            <person name="Gohl D.M."/>
        </authorList>
    </citation>
    <scope>NUCLEOTIDE SEQUENCE</scope>
    <source>
        <strain evidence="1">Duluth1</strain>
        <tissue evidence="1">Whole animal</tissue>
    </source>
</reference>
<sequence>MLPCMCYNTYNRFLGLSDVVLHLLQYYKRFLGLSDVVLHLLQHLQKEIPGHV</sequence>
<reference evidence="1" key="2">
    <citation type="submission" date="2020-11" db="EMBL/GenBank/DDBJ databases">
        <authorList>
            <person name="McCartney M.A."/>
            <person name="Auch B."/>
            <person name="Kono T."/>
            <person name="Mallez S."/>
            <person name="Becker A."/>
            <person name="Gohl D.M."/>
            <person name="Silverstein K.A.T."/>
            <person name="Koren S."/>
            <person name="Bechman K.B."/>
            <person name="Herman A."/>
            <person name="Abrahante J.E."/>
            <person name="Garbe J."/>
        </authorList>
    </citation>
    <scope>NUCLEOTIDE SEQUENCE</scope>
    <source>
        <strain evidence="1">Duluth1</strain>
        <tissue evidence="1">Whole animal</tissue>
    </source>
</reference>
<evidence type="ECO:0000313" key="1">
    <source>
        <dbReference type="EMBL" id="KAH3886253.1"/>
    </source>
</evidence>
<gene>
    <name evidence="1" type="ORF">DPMN_010255</name>
</gene>
<organism evidence="1 2">
    <name type="scientific">Dreissena polymorpha</name>
    <name type="common">Zebra mussel</name>
    <name type="synonym">Mytilus polymorpha</name>
    <dbReference type="NCBI Taxonomy" id="45954"/>
    <lineage>
        <taxon>Eukaryota</taxon>
        <taxon>Metazoa</taxon>
        <taxon>Spiralia</taxon>
        <taxon>Lophotrochozoa</taxon>
        <taxon>Mollusca</taxon>
        <taxon>Bivalvia</taxon>
        <taxon>Autobranchia</taxon>
        <taxon>Heteroconchia</taxon>
        <taxon>Euheterodonta</taxon>
        <taxon>Imparidentia</taxon>
        <taxon>Neoheterodontei</taxon>
        <taxon>Myida</taxon>
        <taxon>Dreissenoidea</taxon>
        <taxon>Dreissenidae</taxon>
        <taxon>Dreissena</taxon>
    </lineage>
</organism>
<dbReference type="EMBL" id="JAIWYP010000001">
    <property type="protein sequence ID" value="KAH3886253.1"/>
    <property type="molecule type" value="Genomic_DNA"/>
</dbReference>
<accession>A0A9D4N1S8</accession>
<name>A0A9D4N1S8_DREPO</name>
<proteinExistence type="predicted"/>
<dbReference type="Proteomes" id="UP000828390">
    <property type="component" value="Unassembled WGS sequence"/>
</dbReference>
<comment type="caution">
    <text evidence="1">The sequence shown here is derived from an EMBL/GenBank/DDBJ whole genome shotgun (WGS) entry which is preliminary data.</text>
</comment>
<protein>
    <submittedName>
        <fullName evidence="1">Uncharacterized protein</fullName>
    </submittedName>
</protein>